<feature type="transmembrane region" description="Helical" evidence="2">
    <location>
        <begin position="302"/>
        <end position="326"/>
    </location>
</feature>
<reference evidence="3 4" key="1">
    <citation type="submission" date="2020-08" db="EMBL/GenBank/DDBJ databases">
        <title>Plant Genome Project.</title>
        <authorList>
            <person name="Zhang R.-G."/>
        </authorList>
    </citation>
    <scope>NUCLEOTIDE SEQUENCE [LARGE SCALE GENOMIC DNA]</scope>
    <source>
        <tissue evidence="3">Rhizome</tissue>
    </source>
</reference>
<feature type="compositionally biased region" description="Basic and acidic residues" evidence="1">
    <location>
        <begin position="692"/>
        <end position="701"/>
    </location>
</feature>
<dbReference type="EMBL" id="JACMSC010000021">
    <property type="protein sequence ID" value="KAG6471076.1"/>
    <property type="molecule type" value="Genomic_DNA"/>
</dbReference>
<dbReference type="OrthoDB" id="676522at2759"/>
<dbReference type="PANTHER" id="PTHR34775">
    <property type="entry name" value="TRANSMEMBRANE PROTEIN"/>
    <property type="match status" value="1"/>
</dbReference>
<feature type="compositionally biased region" description="Polar residues" evidence="1">
    <location>
        <begin position="657"/>
        <end position="684"/>
    </location>
</feature>
<feature type="region of interest" description="Disordered" evidence="1">
    <location>
        <begin position="635"/>
        <end position="757"/>
    </location>
</feature>
<proteinExistence type="predicted"/>
<feature type="compositionally biased region" description="Low complexity" evidence="1">
    <location>
        <begin position="711"/>
        <end position="721"/>
    </location>
</feature>
<dbReference type="Proteomes" id="UP000734854">
    <property type="component" value="Unassembled WGS sequence"/>
</dbReference>
<evidence type="ECO:0000313" key="4">
    <source>
        <dbReference type="Proteomes" id="UP000734854"/>
    </source>
</evidence>
<name>A0A8J5ETU7_ZINOF</name>
<keyword evidence="2" id="KW-0812">Transmembrane</keyword>
<feature type="compositionally biased region" description="Low complexity" evidence="1">
    <location>
        <begin position="635"/>
        <end position="648"/>
    </location>
</feature>
<gene>
    <name evidence="3" type="ORF">ZIOFF_072173</name>
</gene>
<organism evidence="3 4">
    <name type="scientific">Zingiber officinale</name>
    <name type="common">Ginger</name>
    <name type="synonym">Amomum zingiber</name>
    <dbReference type="NCBI Taxonomy" id="94328"/>
    <lineage>
        <taxon>Eukaryota</taxon>
        <taxon>Viridiplantae</taxon>
        <taxon>Streptophyta</taxon>
        <taxon>Embryophyta</taxon>
        <taxon>Tracheophyta</taxon>
        <taxon>Spermatophyta</taxon>
        <taxon>Magnoliopsida</taxon>
        <taxon>Liliopsida</taxon>
        <taxon>Zingiberales</taxon>
        <taxon>Zingiberaceae</taxon>
        <taxon>Zingiber</taxon>
    </lineage>
</organism>
<feature type="compositionally biased region" description="Basic and acidic residues" evidence="1">
    <location>
        <begin position="45"/>
        <end position="54"/>
    </location>
</feature>
<evidence type="ECO:0000256" key="2">
    <source>
        <dbReference type="SAM" id="Phobius"/>
    </source>
</evidence>
<protein>
    <submittedName>
        <fullName evidence="3">Uncharacterized protein</fullName>
    </submittedName>
</protein>
<comment type="caution">
    <text evidence="3">The sequence shown here is derived from an EMBL/GenBank/DDBJ whole genome shotgun (WGS) entry which is preliminary data.</text>
</comment>
<keyword evidence="2" id="KW-1133">Transmembrane helix</keyword>
<dbReference type="PANTHER" id="PTHR34775:SF4">
    <property type="entry name" value="TRANSMEMBRANE PROTEIN"/>
    <property type="match status" value="1"/>
</dbReference>
<feature type="region of interest" description="Disordered" evidence="1">
    <location>
        <begin position="553"/>
        <end position="579"/>
    </location>
</feature>
<keyword evidence="4" id="KW-1185">Reference proteome</keyword>
<dbReference type="AlphaFoldDB" id="A0A8J5ETU7"/>
<evidence type="ECO:0000313" key="3">
    <source>
        <dbReference type="EMBL" id="KAG6471076.1"/>
    </source>
</evidence>
<feature type="region of interest" description="Disordered" evidence="1">
    <location>
        <begin position="1"/>
        <end position="54"/>
    </location>
</feature>
<feature type="transmembrane region" description="Helical" evidence="2">
    <location>
        <begin position="596"/>
        <end position="616"/>
    </location>
</feature>
<feature type="compositionally biased region" description="Basic and acidic residues" evidence="1">
    <location>
        <begin position="553"/>
        <end position="567"/>
    </location>
</feature>
<sequence>MAATWTRSPSPDPSRPRTPDVAVTKSSHLRNHGCRSPSPAPRASAIDHKENERDFNSACRPVAAKAASSYASLDKAGAKNFMAPTISAAFKAVAASPRRKILTEKNEAAAMSSVRYTLSSLPARNEIVIGPQLNGNFGKEVGDSLEMSGEPRNVDFEAKNGRGSGVLSSPCSLSRSTSTVTAAIASLDADPTLPPYDPHTNYLSPRPRFLHYKPNPRKQQYWFDDSGLTEVGDNKCLEDSFSSESCNDSEGQIEEEQSSNLQNECEEESLVSQVEVMEGNIAGIPVPESESKTKSSGKGRSFLCYIFASCGLVFLIACVLGLFGGYPTLSPSVLKIQANGQAIDHLHMKEYISAANLRELVRRFGHWSLDSFVSYVTVTTMPRQEIGPIFLANFTASYLEQRLDMSRIQQIGEDTEEQPFLKVDVPLEEAAESNEIEQSLLTMDVPLEDGDVNSEMEQAFNGDVEVHELYASLHEIEDRTIDVILEAETRPELHQYMQNGSLAELESGKKTVGDEANKLEVDGVHINEYEHVVEVEQLSNGQDTNAFEIEDEAVRSQDDSVTERSSAEETPLASDEGIPINPELHELEAYAKNGKLAAGLFLAVLLLVASIMFILMKQKKKTTIMMDEFEMPKAGEVPSKSVSGSSESYGQDRGSPFENTPVDTVLANSGPSEFSSSLWQSTSIGRKRTTGKNKEEETLSHDKRRLRRDSTMSSSSISYGSFTTYEKLSGKKKGSRDEEVATPVRRSSRIKNQIASP</sequence>
<accession>A0A8J5ETU7</accession>
<evidence type="ECO:0000256" key="1">
    <source>
        <dbReference type="SAM" id="MobiDB-lite"/>
    </source>
</evidence>
<keyword evidence="2" id="KW-0472">Membrane</keyword>